<feature type="region of interest" description="Disordered" evidence="1">
    <location>
        <begin position="135"/>
        <end position="178"/>
    </location>
</feature>
<proteinExistence type="predicted"/>
<keyword evidence="3" id="KW-1185">Reference proteome</keyword>
<accession>A0A8H7AAX9</accession>
<feature type="compositionally biased region" description="Polar residues" evidence="1">
    <location>
        <begin position="166"/>
        <end position="178"/>
    </location>
</feature>
<sequence>MSATPAKSHVQQAYEITAKGIESVQDAEIKLKAQEDIASHDPQDVYPAFLRQVAEYKPGYEKRFGVARAELERRYHGEAALLYCARSSDVRRAGLPADICTKIAAMNNTPVAWDKALKSPRGMGLYEGEGIRAQAVPAGRAESRPSSQASISSDPRSRAQAGTPRQPGSSSRLAQLGR</sequence>
<evidence type="ECO:0000313" key="2">
    <source>
        <dbReference type="EMBL" id="KAF7505803.1"/>
    </source>
</evidence>
<dbReference type="EMBL" id="JAACFV010000100">
    <property type="protein sequence ID" value="KAF7505803.1"/>
    <property type="molecule type" value="Genomic_DNA"/>
</dbReference>
<evidence type="ECO:0000313" key="3">
    <source>
        <dbReference type="Proteomes" id="UP000606974"/>
    </source>
</evidence>
<name>A0A8H7AAX9_9EURO</name>
<dbReference type="OrthoDB" id="10354841at2759"/>
<reference evidence="2" key="1">
    <citation type="submission" date="2020-02" db="EMBL/GenBank/DDBJ databases">
        <authorList>
            <person name="Palmer J.M."/>
        </authorList>
    </citation>
    <scope>NUCLEOTIDE SEQUENCE</scope>
    <source>
        <strain evidence="2">EPUS1.4</strain>
        <tissue evidence="2">Thallus</tissue>
    </source>
</reference>
<comment type="caution">
    <text evidence="2">The sequence shown here is derived from an EMBL/GenBank/DDBJ whole genome shotgun (WGS) entry which is preliminary data.</text>
</comment>
<evidence type="ECO:0000256" key="1">
    <source>
        <dbReference type="SAM" id="MobiDB-lite"/>
    </source>
</evidence>
<dbReference type="AlphaFoldDB" id="A0A8H7AAX9"/>
<gene>
    <name evidence="2" type="ORF">GJ744_000378</name>
</gene>
<feature type="compositionally biased region" description="Polar residues" evidence="1">
    <location>
        <begin position="144"/>
        <end position="154"/>
    </location>
</feature>
<protein>
    <submittedName>
        <fullName evidence="2">Uncharacterized protein</fullName>
    </submittedName>
</protein>
<dbReference type="Proteomes" id="UP000606974">
    <property type="component" value="Unassembled WGS sequence"/>
</dbReference>
<organism evidence="2 3">
    <name type="scientific">Endocarpon pusillum</name>
    <dbReference type="NCBI Taxonomy" id="364733"/>
    <lineage>
        <taxon>Eukaryota</taxon>
        <taxon>Fungi</taxon>
        <taxon>Dikarya</taxon>
        <taxon>Ascomycota</taxon>
        <taxon>Pezizomycotina</taxon>
        <taxon>Eurotiomycetes</taxon>
        <taxon>Chaetothyriomycetidae</taxon>
        <taxon>Verrucariales</taxon>
        <taxon>Verrucariaceae</taxon>
        <taxon>Endocarpon</taxon>
    </lineage>
</organism>